<reference evidence="4 5" key="1">
    <citation type="journal article" date="2017" name="ISME J.">
        <title>Energy and carbon metabolisms in a deep terrestrial subsurface fluid microbial community.</title>
        <authorList>
            <person name="Momper L."/>
            <person name="Jungbluth S.P."/>
            <person name="Lee M.D."/>
            <person name="Amend J.P."/>
        </authorList>
    </citation>
    <scope>NUCLEOTIDE SEQUENCE [LARGE SCALE GENOMIC DNA]</scope>
    <source>
        <strain evidence="4">SURF_5</strain>
    </source>
</reference>
<gene>
    <name evidence="4" type="ORF">C4520_05870</name>
</gene>
<sequence>MTKLKRRFFTMSRLCLRMFQITVAVFISAAFLTAGLQRQASAEERLKMGYLDLNHVVQAVAKQTPEYEELRKELEKRQAEIERRGAEIDKLKEELKANRVIWSEDKSRDQEKLIRDKDDDLKVYSEGAQRFRDVEENKILRRLLPEIAKEVKRVGERDGYSMIFEKRILLYGSPSFDLTDAIIKEMSTRAD</sequence>
<evidence type="ECO:0000256" key="3">
    <source>
        <dbReference type="SAM" id="Coils"/>
    </source>
</evidence>
<dbReference type="SUPFAM" id="SSF111384">
    <property type="entry name" value="OmpH-like"/>
    <property type="match status" value="1"/>
</dbReference>
<dbReference type="GO" id="GO:0050821">
    <property type="term" value="P:protein stabilization"/>
    <property type="evidence" value="ECO:0007669"/>
    <property type="project" value="TreeGrafter"/>
</dbReference>
<accession>A0A3A4NZQ1</accession>
<dbReference type="Pfam" id="PF03938">
    <property type="entry name" value="OmpH"/>
    <property type="match status" value="1"/>
</dbReference>
<dbReference type="InterPro" id="IPR024930">
    <property type="entry name" value="Skp_dom_sf"/>
</dbReference>
<evidence type="ECO:0000313" key="5">
    <source>
        <dbReference type="Proteomes" id="UP000265882"/>
    </source>
</evidence>
<comment type="caution">
    <text evidence="4">The sequence shown here is derived from an EMBL/GenBank/DDBJ whole genome shotgun (WGS) entry which is preliminary data.</text>
</comment>
<keyword evidence="2" id="KW-0732">Signal</keyword>
<evidence type="ECO:0000256" key="2">
    <source>
        <dbReference type="ARBA" id="ARBA00022729"/>
    </source>
</evidence>
<dbReference type="GO" id="GO:0005829">
    <property type="term" value="C:cytosol"/>
    <property type="evidence" value="ECO:0007669"/>
    <property type="project" value="TreeGrafter"/>
</dbReference>
<organism evidence="4 5">
    <name type="scientific">Abyssobacteria bacterium (strain SURF_5)</name>
    <dbReference type="NCBI Taxonomy" id="2093360"/>
    <lineage>
        <taxon>Bacteria</taxon>
        <taxon>Pseudomonadati</taxon>
        <taxon>Candidatus Hydrogenedentota</taxon>
        <taxon>Candidatus Abyssobacteria</taxon>
    </lineage>
</organism>
<proteinExistence type="inferred from homology"/>
<dbReference type="Gene3D" id="3.30.910.20">
    <property type="entry name" value="Skp domain"/>
    <property type="match status" value="1"/>
</dbReference>
<dbReference type="Proteomes" id="UP000265882">
    <property type="component" value="Unassembled WGS sequence"/>
</dbReference>
<comment type="similarity">
    <text evidence="1">Belongs to the Skp family.</text>
</comment>
<dbReference type="GO" id="GO:0051082">
    <property type="term" value="F:unfolded protein binding"/>
    <property type="evidence" value="ECO:0007669"/>
    <property type="project" value="InterPro"/>
</dbReference>
<protein>
    <submittedName>
        <fullName evidence="4">OmpH family outer membrane protein</fullName>
    </submittedName>
</protein>
<evidence type="ECO:0000256" key="1">
    <source>
        <dbReference type="ARBA" id="ARBA00009091"/>
    </source>
</evidence>
<dbReference type="PANTHER" id="PTHR35089">
    <property type="entry name" value="CHAPERONE PROTEIN SKP"/>
    <property type="match status" value="1"/>
</dbReference>
<feature type="coiled-coil region" evidence="3">
    <location>
        <begin position="64"/>
        <end position="94"/>
    </location>
</feature>
<dbReference type="SMART" id="SM00935">
    <property type="entry name" value="OmpH"/>
    <property type="match status" value="1"/>
</dbReference>
<keyword evidence="3" id="KW-0175">Coiled coil</keyword>
<evidence type="ECO:0000313" key="4">
    <source>
        <dbReference type="EMBL" id="RJP23616.1"/>
    </source>
</evidence>
<name>A0A3A4NZQ1_ABYX5</name>
<dbReference type="InterPro" id="IPR005632">
    <property type="entry name" value="Chaperone_Skp"/>
</dbReference>
<dbReference type="PANTHER" id="PTHR35089:SF1">
    <property type="entry name" value="CHAPERONE PROTEIN SKP"/>
    <property type="match status" value="1"/>
</dbReference>
<dbReference type="EMBL" id="QZKU01000044">
    <property type="protein sequence ID" value="RJP23616.1"/>
    <property type="molecule type" value="Genomic_DNA"/>
</dbReference>
<dbReference type="AlphaFoldDB" id="A0A3A4NZQ1"/>